<proteinExistence type="predicted"/>
<sequence>MRVLTILLVVLVVLEVVGGIVVFPAVLNGLPLPVFIAGLPIFVAGVTIAAFGSVGIGTLVAVNKNEPIVYDYGHGESEYTHEHHQYAYEPSSYAHGPSSYAHAVPEYVHGQHASAHGPPEHAHGPPEHAHGPSEPAHGPPEHAHEPSEHAHQRHRRSGNSLLMGNNNNMGLMGNLVYSTATQLDTQGCLAKLICHLGQVEEGYLSDQEHLFLQIFRRREEDKRRRVPKENDWEEEGDKRRRVPEENDVNTTSERDWEEEEEEEDKRECNLVRTKCPIDETDLLQMLRLTQRWFNTVL</sequence>
<keyword evidence="4" id="KW-1185">Reference proteome</keyword>
<dbReference type="SUPFAM" id="SSF101967">
    <property type="entry name" value="Adhesin YadA, collagen-binding domain"/>
    <property type="match status" value="1"/>
</dbReference>
<dbReference type="InterPro" id="IPR011049">
    <property type="entry name" value="Serralysin-like_metalloprot_C"/>
</dbReference>
<dbReference type="Proteomes" id="UP001292094">
    <property type="component" value="Unassembled WGS sequence"/>
</dbReference>
<feature type="compositionally biased region" description="Acidic residues" evidence="1">
    <location>
        <begin position="255"/>
        <end position="264"/>
    </location>
</feature>
<organism evidence="3 4">
    <name type="scientific">Petrolisthes manimaculis</name>
    <dbReference type="NCBI Taxonomy" id="1843537"/>
    <lineage>
        <taxon>Eukaryota</taxon>
        <taxon>Metazoa</taxon>
        <taxon>Ecdysozoa</taxon>
        <taxon>Arthropoda</taxon>
        <taxon>Crustacea</taxon>
        <taxon>Multicrustacea</taxon>
        <taxon>Malacostraca</taxon>
        <taxon>Eumalacostraca</taxon>
        <taxon>Eucarida</taxon>
        <taxon>Decapoda</taxon>
        <taxon>Pleocyemata</taxon>
        <taxon>Anomura</taxon>
        <taxon>Galatheoidea</taxon>
        <taxon>Porcellanidae</taxon>
        <taxon>Petrolisthes</taxon>
    </lineage>
</organism>
<feature type="region of interest" description="Disordered" evidence="1">
    <location>
        <begin position="222"/>
        <end position="267"/>
    </location>
</feature>
<dbReference type="EMBL" id="JAWZYT010001889">
    <property type="protein sequence ID" value="KAK4308463.1"/>
    <property type="molecule type" value="Genomic_DNA"/>
</dbReference>
<feature type="compositionally biased region" description="Basic and acidic residues" evidence="1">
    <location>
        <begin position="118"/>
        <end position="131"/>
    </location>
</feature>
<name>A0AAE1U360_9EUCA</name>
<feature type="compositionally biased region" description="Basic and acidic residues" evidence="1">
    <location>
        <begin position="222"/>
        <end position="244"/>
    </location>
</feature>
<evidence type="ECO:0000256" key="2">
    <source>
        <dbReference type="SAM" id="Phobius"/>
    </source>
</evidence>
<dbReference type="AlphaFoldDB" id="A0AAE1U360"/>
<protein>
    <submittedName>
        <fullName evidence="3">Uncharacterized protein</fullName>
    </submittedName>
</protein>
<feature type="region of interest" description="Disordered" evidence="1">
    <location>
        <begin position="110"/>
        <end position="165"/>
    </location>
</feature>
<feature type="compositionally biased region" description="Basic and acidic residues" evidence="1">
    <location>
        <begin position="139"/>
        <end position="150"/>
    </location>
</feature>
<reference evidence="3" key="1">
    <citation type="submission" date="2023-11" db="EMBL/GenBank/DDBJ databases">
        <title>Genome assemblies of two species of porcelain crab, Petrolisthes cinctipes and Petrolisthes manimaculis (Anomura: Porcellanidae).</title>
        <authorList>
            <person name="Angst P."/>
        </authorList>
    </citation>
    <scope>NUCLEOTIDE SEQUENCE</scope>
    <source>
        <strain evidence="3">PB745_02</strain>
        <tissue evidence="3">Gill</tissue>
    </source>
</reference>
<keyword evidence="2" id="KW-0472">Membrane</keyword>
<comment type="caution">
    <text evidence="3">The sequence shown here is derived from an EMBL/GenBank/DDBJ whole genome shotgun (WGS) entry which is preliminary data.</text>
</comment>
<keyword evidence="2" id="KW-0812">Transmembrane</keyword>
<evidence type="ECO:0000313" key="3">
    <source>
        <dbReference type="EMBL" id="KAK4308463.1"/>
    </source>
</evidence>
<feature type="transmembrane region" description="Helical" evidence="2">
    <location>
        <begin position="34"/>
        <end position="62"/>
    </location>
</feature>
<accession>A0AAE1U360</accession>
<evidence type="ECO:0000313" key="4">
    <source>
        <dbReference type="Proteomes" id="UP001292094"/>
    </source>
</evidence>
<keyword evidence="2" id="KW-1133">Transmembrane helix</keyword>
<gene>
    <name evidence="3" type="ORF">Pmani_019831</name>
</gene>
<evidence type="ECO:0000256" key="1">
    <source>
        <dbReference type="SAM" id="MobiDB-lite"/>
    </source>
</evidence>